<organism evidence="1 2">
    <name type="scientific">Candidatus Taylorbacteria bacterium RIFCSPHIGHO2_02_FULL_43_32b</name>
    <dbReference type="NCBI Taxonomy" id="1802306"/>
    <lineage>
        <taxon>Bacteria</taxon>
        <taxon>Candidatus Tayloriibacteriota</taxon>
    </lineage>
</organism>
<dbReference type="STRING" id="1802306.A3C72_00640"/>
<dbReference type="EMBL" id="MHRK01000051">
    <property type="protein sequence ID" value="OHA22593.1"/>
    <property type="molecule type" value="Genomic_DNA"/>
</dbReference>
<evidence type="ECO:0000313" key="2">
    <source>
        <dbReference type="Proteomes" id="UP000177130"/>
    </source>
</evidence>
<dbReference type="AlphaFoldDB" id="A0A1G2MFI8"/>
<name>A0A1G2MFI8_9BACT</name>
<protein>
    <submittedName>
        <fullName evidence="1">Uncharacterized protein</fullName>
    </submittedName>
</protein>
<evidence type="ECO:0000313" key="1">
    <source>
        <dbReference type="EMBL" id="OHA22593.1"/>
    </source>
</evidence>
<sequence length="319" mass="36444">MKETIPEQTGQIHEPEKFNFPEIEAIKEDMVSLCLQMKEAIDEGRYSILVSDEVGGRIPTLILRKIIKQIHPEKELRTLFVASGQGSKLPDYRSTKEYNKLREYLSVTVNDYVLLVTQFIYSGATVQKLASALRDAGHGLRGLDIATTNSWGWEKADLEKGIITSKDGDESYRRGRWATPQPIAADNFFIGRTSGKSTDEMEKRHNRLTGVSKEREYSPSPVLYEKAMEKYGKDMNFYSDDELKEIFGIEEGDSAEIIFTKKWETPENMRRYEDVRSKPLSDEEKVQLRSDIIKAREDVDTLAGFVLDTIYGYGQNVAK</sequence>
<proteinExistence type="predicted"/>
<accession>A0A1G2MFI8</accession>
<dbReference type="Proteomes" id="UP000177130">
    <property type="component" value="Unassembled WGS sequence"/>
</dbReference>
<gene>
    <name evidence="1" type="ORF">A3C72_00640</name>
</gene>
<reference evidence="1 2" key="1">
    <citation type="journal article" date="2016" name="Nat. Commun.">
        <title>Thousands of microbial genomes shed light on interconnected biogeochemical processes in an aquifer system.</title>
        <authorList>
            <person name="Anantharaman K."/>
            <person name="Brown C.T."/>
            <person name="Hug L.A."/>
            <person name="Sharon I."/>
            <person name="Castelle C.J."/>
            <person name="Probst A.J."/>
            <person name="Thomas B.C."/>
            <person name="Singh A."/>
            <person name="Wilkins M.J."/>
            <person name="Karaoz U."/>
            <person name="Brodie E.L."/>
            <person name="Williams K.H."/>
            <person name="Hubbard S.S."/>
            <person name="Banfield J.F."/>
        </authorList>
    </citation>
    <scope>NUCLEOTIDE SEQUENCE [LARGE SCALE GENOMIC DNA]</scope>
</reference>
<comment type="caution">
    <text evidence="1">The sequence shown here is derived from an EMBL/GenBank/DDBJ whole genome shotgun (WGS) entry which is preliminary data.</text>
</comment>